<evidence type="ECO:0000256" key="6">
    <source>
        <dbReference type="ARBA" id="ARBA00022679"/>
    </source>
</evidence>
<evidence type="ECO:0000256" key="4">
    <source>
        <dbReference type="ARBA" id="ARBA00012583"/>
    </source>
</evidence>
<keyword evidence="7" id="KW-0812">Transmembrane</keyword>
<keyword evidence="16" id="KW-1185">Reference proteome</keyword>
<keyword evidence="10" id="KW-1133">Transmembrane helix</keyword>
<evidence type="ECO:0000256" key="1">
    <source>
        <dbReference type="ARBA" id="ARBA00004389"/>
    </source>
</evidence>
<evidence type="ECO:0000256" key="5">
    <source>
        <dbReference type="ARBA" id="ARBA00022676"/>
    </source>
</evidence>
<keyword evidence="5 15" id="KW-0328">Glycosyltransferase</keyword>
<dbReference type="eggNOG" id="COG1215">
    <property type="taxonomic scope" value="Bacteria"/>
</dbReference>
<evidence type="ECO:0000256" key="11">
    <source>
        <dbReference type="ARBA" id="ARBA00023136"/>
    </source>
</evidence>
<sequence>MDSITTEQHRTSQDDQPTSSHIGIAERLGYPKHVDADIVIPVYNEEHTLDACIQKLGGMLAGHLESPKAFTWNIIIADNASTDDTWKVAERLCAMHPAFLRAVRIDRKGRGAALKASWSESLARVVAYMDVDLSTDINYTGALIGSLLAGGADVAIGSRLLSESDVTRSTKREFISRTYNLMLRTYLGVTFHDAQCGFKALTARAAHILLPKVEDNEWFFDTELLVLAEMRHMNIYEIPVTWVEDSDSRVNIPDTVSKDLTGMRRMRRTLRMERSGLETGHSRPRSTADKYSRQRYQLSSAYSSIGWDAQGQHELRGSLIELANVKVGA</sequence>
<dbReference type="SUPFAM" id="SSF53448">
    <property type="entry name" value="Nucleotide-diphospho-sugar transferases"/>
    <property type="match status" value="1"/>
</dbReference>
<evidence type="ECO:0000256" key="10">
    <source>
        <dbReference type="ARBA" id="ARBA00022989"/>
    </source>
</evidence>
<dbReference type="PANTHER" id="PTHR10859">
    <property type="entry name" value="GLYCOSYL TRANSFERASE"/>
    <property type="match status" value="1"/>
</dbReference>
<protein>
    <recommendedName>
        <fullName evidence="4">dolichyl-phosphate beta-glucosyltransferase</fullName>
        <ecNumber evidence="4">2.4.1.117</ecNumber>
    </recommendedName>
</protein>
<evidence type="ECO:0000256" key="13">
    <source>
        <dbReference type="SAM" id="MobiDB-lite"/>
    </source>
</evidence>
<name>A0A087CJ83_9BIFI</name>
<dbReference type="Pfam" id="PF00535">
    <property type="entry name" value="Glycos_transf_2"/>
    <property type="match status" value="1"/>
</dbReference>
<feature type="domain" description="Glycosyltransferase 2-like" evidence="14">
    <location>
        <begin position="38"/>
        <end position="202"/>
    </location>
</feature>
<comment type="catalytic activity">
    <reaction evidence="12">
        <text>a di-trans,poly-cis-dolichyl phosphate + UDP-alpha-D-glucose = a di-trans,poly-cis-dolichyl beta-D-glucosyl phosphate + UDP</text>
        <dbReference type="Rhea" id="RHEA:15401"/>
        <dbReference type="Rhea" id="RHEA-COMP:19498"/>
        <dbReference type="Rhea" id="RHEA-COMP:19502"/>
        <dbReference type="ChEBI" id="CHEBI:57525"/>
        <dbReference type="ChEBI" id="CHEBI:57683"/>
        <dbReference type="ChEBI" id="CHEBI:58223"/>
        <dbReference type="ChEBI" id="CHEBI:58885"/>
        <dbReference type="EC" id="2.4.1.117"/>
    </reaction>
    <physiologicalReaction direction="left-to-right" evidence="12">
        <dbReference type="Rhea" id="RHEA:15402"/>
    </physiologicalReaction>
</comment>
<proteinExistence type="inferred from homology"/>
<dbReference type="GO" id="GO:0006487">
    <property type="term" value="P:protein N-linked glycosylation"/>
    <property type="evidence" value="ECO:0007669"/>
    <property type="project" value="TreeGrafter"/>
</dbReference>
<reference evidence="15 16" key="1">
    <citation type="submission" date="2014-03" db="EMBL/GenBank/DDBJ databases">
        <title>Genomics of Bifidobacteria.</title>
        <authorList>
            <person name="Ventura M."/>
            <person name="Milani C."/>
            <person name="Lugli G.A."/>
        </authorList>
    </citation>
    <scope>NUCLEOTIDE SEQUENCE [LARGE SCALE GENOMIC DNA]</scope>
    <source>
        <strain evidence="15 16">LMG 21775</strain>
    </source>
</reference>
<dbReference type="InterPro" id="IPR029044">
    <property type="entry name" value="Nucleotide-diphossugar_trans"/>
</dbReference>
<feature type="region of interest" description="Disordered" evidence="13">
    <location>
        <begin position="271"/>
        <end position="291"/>
    </location>
</feature>
<evidence type="ECO:0000313" key="16">
    <source>
        <dbReference type="Proteomes" id="UP000029050"/>
    </source>
</evidence>
<dbReference type="GO" id="GO:0004581">
    <property type="term" value="F:dolichyl-phosphate beta-glucosyltransferase activity"/>
    <property type="evidence" value="ECO:0007669"/>
    <property type="project" value="UniProtKB-EC"/>
</dbReference>
<dbReference type="EC" id="2.4.1.117" evidence="4"/>
<comment type="subcellular location">
    <subcellularLocation>
        <location evidence="1">Endoplasmic reticulum membrane</location>
        <topology evidence="1">Single-pass membrane protein</topology>
    </subcellularLocation>
</comment>
<feature type="region of interest" description="Disordered" evidence="13">
    <location>
        <begin position="1"/>
        <end position="21"/>
    </location>
</feature>
<comment type="pathway">
    <text evidence="2">Protein modification; protein glycosylation.</text>
</comment>
<organism evidence="15 16">
    <name type="scientific">Bifidobacterium psychraerophilum</name>
    <dbReference type="NCBI Taxonomy" id="218140"/>
    <lineage>
        <taxon>Bacteria</taxon>
        <taxon>Bacillati</taxon>
        <taxon>Actinomycetota</taxon>
        <taxon>Actinomycetes</taxon>
        <taxon>Bifidobacteriales</taxon>
        <taxon>Bifidobacteriaceae</taxon>
        <taxon>Bifidobacterium</taxon>
    </lineage>
</organism>
<dbReference type="GeneID" id="98299635"/>
<comment type="caution">
    <text evidence="15">The sequence shown here is derived from an EMBL/GenBank/DDBJ whole genome shotgun (WGS) entry which is preliminary data.</text>
</comment>
<evidence type="ECO:0000256" key="3">
    <source>
        <dbReference type="ARBA" id="ARBA00006739"/>
    </source>
</evidence>
<evidence type="ECO:0000313" key="15">
    <source>
        <dbReference type="EMBL" id="KFI83333.1"/>
    </source>
</evidence>
<dbReference type="Proteomes" id="UP000029050">
    <property type="component" value="Unassembled WGS sequence"/>
</dbReference>
<keyword evidence="11" id="KW-0472">Membrane</keyword>
<keyword evidence="8" id="KW-0256">Endoplasmic reticulum</keyword>
<gene>
    <name evidence="15" type="ORF">BPSY_0429</name>
</gene>
<dbReference type="STRING" id="218140.BPSY_0429"/>
<evidence type="ECO:0000259" key="14">
    <source>
        <dbReference type="Pfam" id="PF00535"/>
    </source>
</evidence>
<dbReference type="OrthoDB" id="2369748at2"/>
<evidence type="ECO:0000256" key="7">
    <source>
        <dbReference type="ARBA" id="ARBA00022692"/>
    </source>
</evidence>
<comment type="similarity">
    <text evidence="3">Belongs to the glycosyltransferase 2 family.</text>
</comment>
<evidence type="ECO:0000256" key="8">
    <source>
        <dbReference type="ARBA" id="ARBA00022824"/>
    </source>
</evidence>
<dbReference type="RefSeq" id="WP_051921477.1">
    <property type="nucleotide sequence ID" value="NZ_JGZI01000007.1"/>
</dbReference>
<keyword evidence="6 15" id="KW-0808">Transferase</keyword>
<dbReference type="InterPro" id="IPR001173">
    <property type="entry name" value="Glyco_trans_2-like"/>
</dbReference>
<dbReference type="Gene3D" id="3.90.550.10">
    <property type="entry name" value="Spore Coat Polysaccharide Biosynthesis Protein SpsA, Chain A"/>
    <property type="match status" value="1"/>
</dbReference>
<dbReference type="InterPro" id="IPR035518">
    <property type="entry name" value="DPG_synthase"/>
</dbReference>
<evidence type="ECO:0000256" key="9">
    <source>
        <dbReference type="ARBA" id="ARBA00022968"/>
    </source>
</evidence>
<keyword evidence="9" id="KW-0735">Signal-anchor</keyword>
<dbReference type="AlphaFoldDB" id="A0A087CJ83"/>
<accession>A0A087CJ83</accession>
<evidence type="ECO:0000256" key="2">
    <source>
        <dbReference type="ARBA" id="ARBA00004922"/>
    </source>
</evidence>
<dbReference type="PANTHER" id="PTHR10859:SF91">
    <property type="entry name" value="DOLICHYL-PHOSPHATE BETA-GLUCOSYLTRANSFERASE"/>
    <property type="match status" value="1"/>
</dbReference>
<evidence type="ECO:0000256" key="12">
    <source>
        <dbReference type="ARBA" id="ARBA00045097"/>
    </source>
</evidence>
<dbReference type="CDD" id="cd04188">
    <property type="entry name" value="DPG_synthase"/>
    <property type="match status" value="1"/>
</dbReference>
<dbReference type="EMBL" id="JGZI01000007">
    <property type="protein sequence ID" value="KFI83333.1"/>
    <property type="molecule type" value="Genomic_DNA"/>
</dbReference>